<dbReference type="Proteomes" id="UP000606490">
    <property type="component" value="Unassembled WGS sequence"/>
</dbReference>
<evidence type="ECO:0000313" key="2">
    <source>
        <dbReference type="EMBL" id="MBL6454605.1"/>
    </source>
</evidence>
<dbReference type="Pfam" id="PF00245">
    <property type="entry name" value="Alk_phosphatase"/>
    <property type="match status" value="1"/>
</dbReference>
<reference evidence="2 3" key="1">
    <citation type="submission" date="2021-01" db="EMBL/GenBank/DDBJ databases">
        <title>Belnapia mucosa sp. nov. and Belnapia arida sp. nov., isolated from the Tabernas Desert (Almeria, Spain).</title>
        <authorList>
            <person name="Molina-Menor E."/>
            <person name="Vidal-Verdu A."/>
            <person name="Calonge A."/>
            <person name="Satari L."/>
            <person name="Pereto Magraner J."/>
            <person name="Porcar Miralles M."/>
        </authorList>
    </citation>
    <scope>NUCLEOTIDE SEQUENCE [LARGE SCALE GENOMIC DNA]</scope>
    <source>
        <strain evidence="2 3">T6</strain>
    </source>
</reference>
<name>A0ABS1UYT3_9PROT</name>
<dbReference type="SUPFAM" id="SSF53649">
    <property type="entry name" value="Alkaline phosphatase-like"/>
    <property type="match status" value="1"/>
</dbReference>
<dbReference type="InterPro" id="IPR017850">
    <property type="entry name" value="Alkaline_phosphatase_core_sf"/>
</dbReference>
<accession>A0ABS1UYT3</accession>
<proteinExistence type="predicted"/>
<protein>
    <submittedName>
        <fullName evidence="2">Alkaline phosphatase</fullName>
    </submittedName>
</protein>
<keyword evidence="3" id="KW-1185">Reference proteome</keyword>
<dbReference type="PANTHER" id="PTHR11596:SF5">
    <property type="entry name" value="ALKALINE PHOSPHATASE"/>
    <property type="match status" value="1"/>
</dbReference>
<gene>
    <name evidence="2" type="ORF">JMJ55_04665</name>
</gene>
<dbReference type="Gene3D" id="3.40.720.10">
    <property type="entry name" value="Alkaline Phosphatase, subunit A"/>
    <property type="match status" value="2"/>
</dbReference>
<dbReference type="SMART" id="SM00098">
    <property type="entry name" value="alkPPc"/>
    <property type="match status" value="1"/>
</dbReference>
<dbReference type="InterPro" id="IPR001952">
    <property type="entry name" value="Alkaline_phosphatase"/>
</dbReference>
<evidence type="ECO:0000256" key="1">
    <source>
        <dbReference type="ARBA" id="ARBA00022553"/>
    </source>
</evidence>
<dbReference type="PANTHER" id="PTHR11596">
    <property type="entry name" value="ALKALINE PHOSPHATASE"/>
    <property type="match status" value="1"/>
</dbReference>
<comment type="caution">
    <text evidence="2">The sequence shown here is derived from an EMBL/GenBank/DDBJ whole genome shotgun (WGS) entry which is preliminary data.</text>
</comment>
<keyword evidence="1" id="KW-0597">Phosphoprotein</keyword>
<organism evidence="2 3">
    <name type="scientific">Belnapia mucosa</name>
    <dbReference type="NCBI Taxonomy" id="2804532"/>
    <lineage>
        <taxon>Bacteria</taxon>
        <taxon>Pseudomonadati</taxon>
        <taxon>Pseudomonadota</taxon>
        <taxon>Alphaproteobacteria</taxon>
        <taxon>Acetobacterales</taxon>
        <taxon>Roseomonadaceae</taxon>
        <taxon>Belnapia</taxon>
    </lineage>
</organism>
<evidence type="ECO:0000313" key="3">
    <source>
        <dbReference type="Proteomes" id="UP000606490"/>
    </source>
</evidence>
<sequence length="513" mass="54470">MSDIRTTGAGDDFPTLSPIKNVILMIADGAGANTLEATRLYLQSLPPGDERGGTAGSLVVDGPGFTNTMQSVYPLDTRTVPGSDEQNPDVIYDPEQNYDATPVAGTNAAGYPRAFAGYDWNRATYPDSGNTASAISDGQKTYNNAINVDGSGDAQLSTAELAHSLGKATGVVSTVQFSDATPAAGGGAHNVARSNAQDIAAEMFGAGILDVIAGTGNPDYNDDGQLRATPNYQWIGPDIWNDLKNDSYSSSDGGTWELLQDRADIIAAGTGAPTDERLAILVEAFTGSNFYRAGASAAGETEIPFSVPRLESSPTLTELSAAALNRLNADEDGLYISIEGGAVDRAMHANNFGRMIEEYVDFNDAVKYVVDWVNSEESRATFEDTLLIVTADHDHLLFGPDGATIPYQPVLPDQDGDGVPEYAWFSNNHSNQLVPLYTTGANAGDTLALSDQVDVVRNEQGQAIGGSGRTYTDEAELGDYVLDQFQLGETVDWNATAERVLANYAETGQWFFS</sequence>
<dbReference type="RefSeq" id="WP_202824361.1">
    <property type="nucleotide sequence ID" value="NZ_JAEUXJ010000002.1"/>
</dbReference>
<dbReference type="EMBL" id="JAEUXJ010000002">
    <property type="protein sequence ID" value="MBL6454605.1"/>
    <property type="molecule type" value="Genomic_DNA"/>
</dbReference>
<dbReference type="CDD" id="cd16012">
    <property type="entry name" value="ALP"/>
    <property type="match status" value="1"/>
</dbReference>